<gene>
    <name evidence="2" type="ORF">Mrose_03125</name>
</gene>
<evidence type="ECO:0000313" key="2">
    <source>
        <dbReference type="EMBL" id="RIH83213.1"/>
    </source>
</evidence>
<dbReference type="AlphaFoldDB" id="A0A399EIF5"/>
<dbReference type="Proteomes" id="UP000265341">
    <property type="component" value="Unassembled WGS sequence"/>
</dbReference>
<evidence type="ECO:0000313" key="3">
    <source>
        <dbReference type="Proteomes" id="UP000265341"/>
    </source>
</evidence>
<feature type="region of interest" description="Disordered" evidence="1">
    <location>
        <begin position="115"/>
        <end position="136"/>
    </location>
</feature>
<sequence>MRWMNADPKPPVRVEPVPGNLLELLALLRPYPHRPVEVRAGGRRLCLDPLSVALLQALLEQGLQGELVPLREAAARAGVEARTVLEWTRQGRLRPRLAYGRSFYSLREVLEQRLAQGTAAPPGEQPERDGPSPALR</sequence>
<keyword evidence="3" id="KW-1185">Reference proteome</keyword>
<dbReference type="OrthoDB" id="9921871at2"/>
<evidence type="ECO:0000256" key="1">
    <source>
        <dbReference type="SAM" id="MobiDB-lite"/>
    </source>
</evidence>
<accession>A0A399EIF5</accession>
<name>A0A399EIF5_9DEIN</name>
<dbReference type="RefSeq" id="WP_119279882.1">
    <property type="nucleotide sequence ID" value="NZ_QWLA01000082.1"/>
</dbReference>
<organism evidence="2 3">
    <name type="scientific">Calidithermus roseus</name>
    <dbReference type="NCBI Taxonomy" id="1644118"/>
    <lineage>
        <taxon>Bacteria</taxon>
        <taxon>Thermotogati</taxon>
        <taxon>Deinococcota</taxon>
        <taxon>Deinococci</taxon>
        <taxon>Thermales</taxon>
        <taxon>Thermaceae</taxon>
        <taxon>Calidithermus</taxon>
    </lineage>
</organism>
<comment type="caution">
    <text evidence="2">The sequence shown here is derived from an EMBL/GenBank/DDBJ whole genome shotgun (WGS) entry which is preliminary data.</text>
</comment>
<protein>
    <submittedName>
        <fullName evidence="2">Uncharacterized protein</fullName>
    </submittedName>
</protein>
<dbReference type="EMBL" id="QWLA01000082">
    <property type="protein sequence ID" value="RIH83213.1"/>
    <property type="molecule type" value="Genomic_DNA"/>
</dbReference>
<proteinExistence type="predicted"/>
<reference evidence="2 3" key="1">
    <citation type="submission" date="2018-08" db="EMBL/GenBank/DDBJ databases">
        <title>Meiothermus roseus NBRC 110900 genome sequencing project.</title>
        <authorList>
            <person name="Da Costa M.S."/>
            <person name="Albuquerque L."/>
            <person name="Raposo P."/>
            <person name="Froufe H.J.C."/>
            <person name="Barroso C.S."/>
            <person name="Egas C."/>
        </authorList>
    </citation>
    <scope>NUCLEOTIDE SEQUENCE [LARGE SCALE GENOMIC DNA]</scope>
    <source>
        <strain evidence="2 3">NBRC 110900</strain>
    </source>
</reference>